<dbReference type="PROSITE" id="PS00710">
    <property type="entry name" value="PGM_PMM"/>
    <property type="match status" value="1"/>
</dbReference>
<feature type="modified residue" description="Phosphoserine" evidence="6">
    <location>
        <position position="102"/>
    </location>
</feature>
<dbReference type="Gene3D" id="3.30.310.50">
    <property type="entry name" value="Alpha-D-phosphohexomutase, C-terminal domain"/>
    <property type="match status" value="1"/>
</dbReference>
<feature type="binding site" evidence="6">
    <location>
        <position position="241"/>
    </location>
    <ligand>
        <name>Mg(2+)</name>
        <dbReference type="ChEBI" id="CHEBI:18420"/>
    </ligand>
</feature>
<dbReference type="GO" id="GO:0005975">
    <property type="term" value="P:carbohydrate metabolic process"/>
    <property type="evidence" value="ECO:0007669"/>
    <property type="project" value="InterPro"/>
</dbReference>
<dbReference type="PRINTS" id="PR00509">
    <property type="entry name" value="PGMPMM"/>
</dbReference>
<dbReference type="Pfam" id="PF02878">
    <property type="entry name" value="PGM_PMM_I"/>
    <property type="match status" value="1"/>
</dbReference>
<sequence length="451" mass="47884">MVERNYFGTDGIRGRVGEHPVTPDFVLRLGWAAGRVLAGEGGRKVVIGKDTRLSGYMFESALEAGFAAAGVHTLMLGPMPTPAIAYLTRTMQAAAGVVISASHNPHYDNGIKFFGHNGYKLDDAAETAIEGLLDSQPDLVSCDSLGRATRVGDAPGRYIEFCKSSIDRQVHLRGLRIVVDCAQGATYQVAPAVLRELGADVIVMGNTPDGLNINVECGSQAPGALQERVVSEGADAGLAFDGDGDRVVMVDSRGRLIDGDGLLYIIAAARRAKGQLNGSIVGTQMTNLGLEIALRSMGIGLERTKVGDRYVLERLLQVNGTLGGESSGHIICLDRTTTGDGLVSALQVLEAMVSSERPLSELLDNIEFYPQRLVNVPLLKGVNVLDSPQLREAVNEVESELGERGRVLLRASGTEPLLRVMVEGRDAEQVSSLAEQLAQAAATAAERAVVN</sequence>
<evidence type="ECO:0000259" key="12">
    <source>
        <dbReference type="Pfam" id="PF02880"/>
    </source>
</evidence>
<dbReference type="GO" id="GO:0009252">
    <property type="term" value="P:peptidoglycan biosynthetic process"/>
    <property type="evidence" value="ECO:0007669"/>
    <property type="project" value="UniProtKB-ARBA"/>
</dbReference>
<dbReference type="InterPro" id="IPR036900">
    <property type="entry name" value="A-D-PHexomutase_C_sf"/>
</dbReference>
<dbReference type="Pfam" id="PF02879">
    <property type="entry name" value="PGM_PMM_II"/>
    <property type="match status" value="1"/>
</dbReference>
<comment type="PTM">
    <text evidence="6">Activated by phosphorylation.</text>
</comment>
<evidence type="ECO:0000256" key="7">
    <source>
        <dbReference type="RuleBase" id="RU004326"/>
    </source>
</evidence>
<dbReference type="OrthoDB" id="9803322at2"/>
<evidence type="ECO:0000256" key="6">
    <source>
        <dbReference type="HAMAP-Rule" id="MF_01554"/>
    </source>
</evidence>
<dbReference type="SUPFAM" id="SSF53738">
    <property type="entry name" value="Phosphoglucomutase, first 3 domains"/>
    <property type="match status" value="3"/>
</dbReference>
<dbReference type="PANTHER" id="PTHR42946">
    <property type="entry name" value="PHOSPHOHEXOSE MUTASE"/>
    <property type="match status" value="1"/>
</dbReference>
<gene>
    <name evidence="6 13" type="primary">glmM</name>
    <name evidence="13" type="ORF">HH1059_10600</name>
</gene>
<dbReference type="NCBIfam" id="NF008139">
    <property type="entry name" value="PRK10887.1"/>
    <property type="match status" value="1"/>
</dbReference>
<dbReference type="GO" id="GO:0006048">
    <property type="term" value="P:UDP-N-acetylglucosamine biosynthetic process"/>
    <property type="evidence" value="ECO:0007669"/>
    <property type="project" value="TreeGrafter"/>
</dbReference>
<reference evidence="13" key="1">
    <citation type="submission" date="2016-02" db="EMBL/GenBank/DDBJ databases">
        <title>Halorhodospira halochloris DSM-1059 complete genome, version 2.</title>
        <authorList>
            <person name="Tsukatani Y."/>
        </authorList>
    </citation>
    <scope>NUCLEOTIDE SEQUENCE</scope>
    <source>
        <strain evidence="13">DSM 1059</strain>
    </source>
</reference>
<keyword evidence="4 6" id="KW-0460">Magnesium</keyword>
<dbReference type="GO" id="GO:0005829">
    <property type="term" value="C:cytosol"/>
    <property type="evidence" value="ECO:0007669"/>
    <property type="project" value="TreeGrafter"/>
</dbReference>
<dbReference type="InterPro" id="IPR005845">
    <property type="entry name" value="A-D-PHexomutase_a/b/a-II"/>
</dbReference>
<feature type="binding site" evidence="6">
    <location>
        <position position="245"/>
    </location>
    <ligand>
        <name>Mg(2+)</name>
        <dbReference type="ChEBI" id="CHEBI:18420"/>
    </ligand>
</feature>
<dbReference type="InterPro" id="IPR050060">
    <property type="entry name" value="Phosphoglucosamine_mutase"/>
</dbReference>
<feature type="domain" description="Alpha-D-phosphohexomutase alpha/beta/alpha" evidence="10">
    <location>
        <begin position="5"/>
        <end position="134"/>
    </location>
</feature>
<protein>
    <recommendedName>
        <fullName evidence="6 8">Phosphoglucosamine mutase</fullName>
        <ecNumber evidence="6 8">5.4.2.10</ecNumber>
    </recommendedName>
</protein>
<dbReference type="HAMAP" id="MF_01554_B">
    <property type="entry name" value="GlmM_B"/>
    <property type="match status" value="1"/>
</dbReference>
<dbReference type="InterPro" id="IPR016066">
    <property type="entry name" value="A-D-PHexomutase_CS"/>
</dbReference>
<dbReference type="RefSeq" id="WP_096409041.1">
    <property type="nucleotide sequence ID" value="NZ_AP017372.2"/>
</dbReference>
<feature type="binding site" evidence="6">
    <location>
        <position position="243"/>
    </location>
    <ligand>
        <name>Mg(2+)</name>
        <dbReference type="ChEBI" id="CHEBI:18420"/>
    </ligand>
</feature>
<dbReference type="FunFam" id="3.30.310.50:FF:000001">
    <property type="entry name" value="Phosphoglucosamine mutase"/>
    <property type="match status" value="1"/>
</dbReference>
<comment type="cofactor">
    <cofactor evidence="6">
        <name>Mg(2+)</name>
        <dbReference type="ChEBI" id="CHEBI:18420"/>
    </cofactor>
    <text evidence="6">Binds 1 Mg(2+) ion per subunit.</text>
</comment>
<comment type="catalytic activity">
    <reaction evidence="6 8">
        <text>alpha-D-glucosamine 1-phosphate = D-glucosamine 6-phosphate</text>
        <dbReference type="Rhea" id="RHEA:23424"/>
        <dbReference type="ChEBI" id="CHEBI:58516"/>
        <dbReference type="ChEBI" id="CHEBI:58725"/>
        <dbReference type="EC" id="5.4.2.10"/>
    </reaction>
</comment>
<dbReference type="GO" id="GO:0000287">
    <property type="term" value="F:magnesium ion binding"/>
    <property type="evidence" value="ECO:0007669"/>
    <property type="project" value="UniProtKB-UniRule"/>
</dbReference>
<comment type="similarity">
    <text evidence="1 6 7">Belongs to the phosphohexose mutase family.</text>
</comment>
<feature type="active site" description="Phosphoserine intermediate" evidence="6">
    <location>
        <position position="102"/>
    </location>
</feature>
<feature type="domain" description="Alpha-D-phosphohexomutase alpha/beta/alpha" evidence="11">
    <location>
        <begin position="157"/>
        <end position="254"/>
    </location>
</feature>
<evidence type="ECO:0000256" key="8">
    <source>
        <dbReference type="RuleBase" id="RU004327"/>
    </source>
</evidence>
<dbReference type="InterPro" id="IPR005841">
    <property type="entry name" value="Alpha-D-phosphohexomutase_SF"/>
</dbReference>
<dbReference type="InterPro" id="IPR016055">
    <property type="entry name" value="A-D-PHexomutase_a/b/a-I/II/III"/>
</dbReference>
<evidence type="ECO:0000256" key="3">
    <source>
        <dbReference type="ARBA" id="ARBA00022723"/>
    </source>
</evidence>
<dbReference type="SUPFAM" id="SSF55957">
    <property type="entry name" value="Phosphoglucomutase, C-terminal domain"/>
    <property type="match status" value="1"/>
</dbReference>
<dbReference type="GO" id="GO:0004615">
    <property type="term" value="F:phosphomannomutase activity"/>
    <property type="evidence" value="ECO:0007669"/>
    <property type="project" value="TreeGrafter"/>
</dbReference>
<dbReference type="GO" id="GO:0008966">
    <property type="term" value="F:phosphoglucosamine mutase activity"/>
    <property type="evidence" value="ECO:0007669"/>
    <property type="project" value="UniProtKB-UniRule"/>
</dbReference>
<keyword evidence="3 6" id="KW-0479">Metal-binding</keyword>
<dbReference type="InterPro" id="IPR005843">
    <property type="entry name" value="A-D-PHexomutase_C"/>
</dbReference>
<dbReference type="KEGG" id="hhk:HH1059_10600"/>
<evidence type="ECO:0000313" key="14">
    <source>
        <dbReference type="Proteomes" id="UP000218890"/>
    </source>
</evidence>
<dbReference type="EC" id="5.4.2.10" evidence="6 8"/>
<dbReference type="Gene3D" id="3.40.120.10">
    <property type="entry name" value="Alpha-D-Glucose-1,6-Bisphosphate, subunit A, domain 3"/>
    <property type="match status" value="3"/>
</dbReference>
<dbReference type="AlphaFoldDB" id="A0A110B528"/>
<evidence type="ECO:0000259" key="11">
    <source>
        <dbReference type="Pfam" id="PF02879"/>
    </source>
</evidence>
<organism evidence="13 14">
    <name type="scientific">Halorhodospira halochloris</name>
    <name type="common">Ectothiorhodospira halochloris</name>
    <dbReference type="NCBI Taxonomy" id="1052"/>
    <lineage>
        <taxon>Bacteria</taxon>
        <taxon>Pseudomonadati</taxon>
        <taxon>Pseudomonadota</taxon>
        <taxon>Gammaproteobacteria</taxon>
        <taxon>Chromatiales</taxon>
        <taxon>Ectothiorhodospiraceae</taxon>
        <taxon>Halorhodospira</taxon>
    </lineage>
</organism>
<name>A0A110B528_HALHR</name>
<feature type="domain" description="Alpha-D-phosphohexomutase C-terminal" evidence="9">
    <location>
        <begin position="373"/>
        <end position="439"/>
    </location>
</feature>
<keyword evidence="5 6" id="KW-0413">Isomerase</keyword>
<keyword evidence="2 6" id="KW-0597">Phosphoprotein</keyword>
<evidence type="ECO:0000259" key="9">
    <source>
        <dbReference type="Pfam" id="PF00408"/>
    </source>
</evidence>
<evidence type="ECO:0000313" key="13">
    <source>
        <dbReference type="EMBL" id="BAU57758.1"/>
    </source>
</evidence>
<evidence type="ECO:0000259" key="10">
    <source>
        <dbReference type="Pfam" id="PF02878"/>
    </source>
</evidence>
<dbReference type="FunFam" id="3.40.120.10:FF:000003">
    <property type="entry name" value="Phosphoglucosamine mutase"/>
    <property type="match status" value="1"/>
</dbReference>
<feature type="domain" description="Alpha-D-phosphohexomutase alpha/beta/alpha" evidence="12">
    <location>
        <begin position="258"/>
        <end position="365"/>
    </location>
</feature>
<dbReference type="InterPro" id="IPR005844">
    <property type="entry name" value="A-D-PHexomutase_a/b/a-I"/>
</dbReference>
<evidence type="ECO:0000256" key="5">
    <source>
        <dbReference type="ARBA" id="ARBA00023235"/>
    </source>
</evidence>
<evidence type="ECO:0000256" key="1">
    <source>
        <dbReference type="ARBA" id="ARBA00010231"/>
    </source>
</evidence>
<dbReference type="Pfam" id="PF00408">
    <property type="entry name" value="PGM_PMM_IV"/>
    <property type="match status" value="1"/>
</dbReference>
<comment type="function">
    <text evidence="6 8">Catalyzes the conversion of glucosamine-6-phosphate to glucosamine-1-phosphate.</text>
</comment>
<evidence type="ECO:0000256" key="4">
    <source>
        <dbReference type="ARBA" id="ARBA00022842"/>
    </source>
</evidence>
<accession>A0A110B528</accession>
<dbReference type="InterPro" id="IPR005846">
    <property type="entry name" value="A-D-PHexomutase_a/b/a-III"/>
</dbReference>
<proteinExistence type="inferred from homology"/>
<dbReference type="EMBL" id="AP017372">
    <property type="protein sequence ID" value="BAU57758.1"/>
    <property type="molecule type" value="Genomic_DNA"/>
</dbReference>
<dbReference type="NCBIfam" id="TIGR01455">
    <property type="entry name" value="glmM"/>
    <property type="match status" value="1"/>
</dbReference>
<dbReference type="FunFam" id="3.40.120.10:FF:000001">
    <property type="entry name" value="Phosphoglucosamine mutase"/>
    <property type="match status" value="1"/>
</dbReference>
<dbReference type="InterPro" id="IPR006352">
    <property type="entry name" value="GlmM_bact"/>
</dbReference>
<evidence type="ECO:0000256" key="2">
    <source>
        <dbReference type="ARBA" id="ARBA00022553"/>
    </source>
</evidence>
<dbReference type="Proteomes" id="UP000218890">
    <property type="component" value="Chromosome"/>
</dbReference>
<dbReference type="PANTHER" id="PTHR42946:SF1">
    <property type="entry name" value="PHOSPHOGLUCOMUTASE (ALPHA-D-GLUCOSE-1,6-BISPHOSPHATE-DEPENDENT)"/>
    <property type="match status" value="1"/>
</dbReference>
<dbReference type="CDD" id="cd05802">
    <property type="entry name" value="GlmM"/>
    <property type="match status" value="1"/>
</dbReference>
<dbReference type="Pfam" id="PF02880">
    <property type="entry name" value="PGM_PMM_III"/>
    <property type="match status" value="1"/>
</dbReference>
<keyword evidence="14" id="KW-1185">Reference proteome</keyword>
<feature type="binding site" description="via phosphate group" evidence="6">
    <location>
        <position position="102"/>
    </location>
    <ligand>
        <name>Mg(2+)</name>
        <dbReference type="ChEBI" id="CHEBI:18420"/>
    </ligand>
</feature>